<dbReference type="AlphaFoldDB" id="A0AAJ1T432"/>
<comment type="caution">
    <text evidence="1">The sequence shown here is derived from an EMBL/GenBank/DDBJ whole genome shotgun (WGS) entry which is preliminary data.</text>
</comment>
<organism evidence="1 2">
    <name type="scientific">Oikeobacillus pervagus</name>
    <dbReference type="NCBI Taxonomy" id="1325931"/>
    <lineage>
        <taxon>Bacteria</taxon>
        <taxon>Bacillati</taxon>
        <taxon>Bacillota</taxon>
        <taxon>Bacilli</taxon>
        <taxon>Bacillales</taxon>
        <taxon>Bacillaceae</taxon>
        <taxon>Oikeobacillus</taxon>
    </lineage>
</organism>
<dbReference type="PANTHER" id="PTHR39186:SF1">
    <property type="entry name" value="DUF2071 DOMAIN-CONTAINING PROTEIN"/>
    <property type="match status" value="1"/>
</dbReference>
<evidence type="ECO:0000313" key="1">
    <source>
        <dbReference type="EMBL" id="MDQ0216251.1"/>
    </source>
</evidence>
<sequence>MRQTWSNLLFLHWPISPDKLRRHIPESLQIDTFNGTAWIGVVVFLMEGVYPRGFRLISIIPPFPEINVKGHMFIIKENQVYSFCL</sequence>
<dbReference type="Proteomes" id="UP001237207">
    <property type="component" value="Unassembled WGS sequence"/>
</dbReference>
<dbReference type="RefSeq" id="WP_307258253.1">
    <property type="nucleotide sequence ID" value="NZ_JAUSUC010000041.1"/>
</dbReference>
<evidence type="ECO:0000313" key="2">
    <source>
        <dbReference type="Proteomes" id="UP001237207"/>
    </source>
</evidence>
<gene>
    <name evidence="1" type="ORF">J2S13_002692</name>
</gene>
<proteinExistence type="predicted"/>
<reference evidence="1" key="1">
    <citation type="submission" date="2023-07" db="EMBL/GenBank/DDBJ databases">
        <title>Genomic Encyclopedia of Type Strains, Phase IV (KMG-IV): sequencing the most valuable type-strain genomes for metagenomic binning, comparative biology and taxonomic classification.</title>
        <authorList>
            <person name="Goeker M."/>
        </authorList>
    </citation>
    <scope>NUCLEOTIDE SEQUENCE</scope>
    <source>
        <strain evidence="1">DSM 23947</strain>
    </source>
</reference>
<protein>
    <submittedName>
        <fullName evidence="1">Uncharacterized protein YqjF (DUF2071 family)</fullName>
    </submittedName>
</protein>
<dbReference type="InterPro" id="IPR018644">
    <property type="entry name" value="DUF2071"/>
</dbReference>
<dbReference type="PANTHER" id="PTHR39186">
    <property type="entry name" value="DUF2071 FAMILY PROTEIN"/>
    <property type="match status" value="1"/>
</dbReference>
<dbReference type="EMBL" id="JAUSUC010000041">
    <property type="protein sequence ID" value="MDQ0216251.1"/>
    <property type="molecule type" value="Genomic_DNA"/>
</dbReference>
<accession>A0AAJ1T432</accession>
<keyword evidence="2" id="KW-1185">Reference proteome</keyword>
<name>A0AAJ1T432_9BACI</name>
<dbReference type="Pfam" id="PF09844">
    <property type="entry name" value="DUF2071"/>
    <property type="match status" value="1"/>
</dbReference>